<dbReference type="InParanoid" id="S8EFT0"/>
<gene>
    <name evidence="1" type="ORF">FOMPIDRAFT_88752</name>
</gene>
<evidence type="ECO:0000313" key="2">
    <source>
        <dbReference type="Proteomes" id="UP000015241"/>
    </source>
</evidence>
<protein>
    <submittedName>
        <fullName evidence="1">Uncharacterized protein</fullName>
    </submittedName>
</protein>
<name>S8EFT0_FOMSC</name>
<organism evidence="1 2">
    <name type="scientific">Fomitopsis schrenkii</name>
    <name type="common">Brown rot fungus</name>
    <dbReference type="NCBI Taxonomy" id="2126942"/>
    <lineage>
        <taxon>Eukaryota</taxon>
        <taxon>Fungi</taxon>
        <taxon>Dikarya</taxon>
        <taxon>Basidiomycota</taxon>
        <taxon>Agaricomycotina</taxon>
        <taxon>Agaricomycetes</taxon>
        <taxon>Polyporales</taxon>
        <taxon>Fomitopsis</taxon>
    </lineage>
</organism>
<keyword evidence="2" id="KW-1185">Reference proteome</keyword>
<evidence type="ECO:0000313" key="1">
    <source>
        <dbReference type="EMBL" id="EPT02089.1"/>
    </source>
</evidence>
<dbReference type="AlphaFoldDB" id="S8EFT0"/>
<dbReference type="EMBL" id="KE504137">
    <property type="protein sequence ID" value="EPT02089.1"/>
    <property type="molecule type" value="Genomic_DNA"/>
</dbReference>
<sequence>MASGLPGRTPASLIPSFVTQGSPIEIVAGSWTHRPEVIGNVAQSEAADDVEAQTSSQFGSGLDMQQRSLTGGAYLTEGWSLQTTRDPADDINAYTCVQVNRAPNIDNSVDILVHEAEDSDRVNVYETISLLGP</sequence>
<dbReference type="HOGENOM" id="CLU_1906779_0_0_1"/>
<accession>S8EFT0</accession>
<proteinExistence type="predicted"/>
<reference evidence="1 2" key="1">
    <citation type="journal article" date="2012" name="Science">
        <title>The Paleozoic origin of enzymatic lignin decomposition reconstructed from 31 fungal genomes.</title>
        <authorList>
            <person name="Floudas D."/>
            <person name="Binder M."/>
            <person name="Riley R."/>
            <person name="Barry K."/>
            <person name="Blanchette R.A."/>
            <person name="Henrissat B."/>
            <person name="Martinez A.T."/>
            <person name="Otillar R."/>
            <person name="Spatafora J.W."/>
            <person name="Yadav J.S."/>
            <person name="Aerts A."/>
            <person name="Benoit I."/>
            <person name="Boyd A."/>
            <person name="Carlson A."/>
            <person name="Copeland A."/>
            <person name="Coutinho P.M."/>
            <person name="de Vries R.P."/>
            <person name="Ferreira P."/>
            <person name="Findley K."/>
            <person name="Foster B."/>
            <person name="Gaskell J."/>
            <person name="Glotzer D."/>
            <person name="Gorecki P."/>
            <person name="Heitman J."/>
            <person name="Hesse C."/>
            <person name="Hori C."/>
            <person name="Igarashi K."/>
            <person name="Jurgens J.A."/>
            <person name="Kallen N."/>
            <person name="Kersten P."/>
            <person name="Kohler A."/>
            <person name="Kuees U."/>
            <person name="Kumar T.K.A."/>
            <person name="Kuo A."/>
            <person name="LaButti K."/>
            <person name="Larrondo L.F."/>
            <person name="Lindquist E."/>
            <person name="Ling A."/>
            <person name="Lombard V."/>
            <person name="Lucas S."/>
            <person name="Lundell T."/>
            <person name="Martin R."/>
            <person name="McLaughlin D.J."/>
            <person name="Morgenstern I."/>
            <person name="Morin E."/>
            <person name="Murat C."/>
            <person name="Nagy L.G."/>
            <person name="Nolan M."/>
            <person name="Ohm R.A."/>
            <person name="Patyshakuliyeva A."/>
            <person name="Rokas A."/>
            <person name="Ruiz-Duenas F.J."/>
            <person name="Sabat G."/>
            <person name="Salamov A."/>
            <person name="Samejima M."/>
            <person name="Schmutz J."/>
            <person name="Slot J.C."/>
            <person name="St John F."/>
            <person name="Stenlid J."/>
            <person name="Sun H."/>
            <person name="Sun S."/>
            <person name="Syed K."/>
            <person name="Tsang A."/>
            <person name="Wiebenga A."/>
            <person name="Young D."/>
            <person name="Pisabarro A."/>
            <person name="Eastwood D.C."/>
            <person name="Martin F."/>
            <person name="Cullen D."/>
            <person name="Grigoriev I.V."/>
            <person name="Hibbett D.S."/>
        </authorList>
    </citation>
    <scope>NUCLEOTIDE SEQUENCE</scope>
    <source>
        <strain evidence="2">FP-58527</strain>
    </source>
</reference>
<dbReference type="Proteomes" id="UP000015241">
    <property type="component" value="Unassembled WGS sequence"/>
</dbReference>